<dbReference type="InterPro" id="IPR003165">
    <property type="entry name" value="Piwi"/>
</dbReference>
<dbReference type="InterPro" id="IPR014811">
    <property type="entry name" value="ArgoL1"/>
</dbReference>
<reference evidence="8 9" key="1">
    <citation type="submission" date="2021-02" db="EMBL/GenBank/DDBJ databases">
        <title>Plant Genome Project.</title>
        <authorList>
            <person name="Zhang R.-G."/>
        </authorList>
    </citation>
    <scope>NUCLEOTIDE SEQUENCE [LARGE SCALE GENOMIC DNA]</scope>
    <source>
        <tissue evidence="8">Leaves</tissue>
    </source>
</reference>
<feature type="region of interest" description="Disordered" evidence="5">
    <location>
        <begin position="1"/>
        <end position="92"/>
    </location>
</feature>
<dbReference type="Pfam" id="PF16488">
    <property type="entry name" value="ArgoL2"/>
    <property type="match status" value="1"/>
</dbReference>
<dbReference type="SMART" id="SM00949">
    <property type="entry name" value="PAZ"/>
    <property type="match status" value="1"/>
</dbReference>
<dbReference type="PANTHER" id="PTHR22891">
    <property type="entry name" value="EUKARYOTIC TRANSLATION INITIATION FACTOR 2C"/>
    <property type="match status" value="1"/>
</dbReference>
<dbReference type="InterPro" id="IPR036397">
    <property type="entry name" value="RNaseH_sf"/>
</dbReference>
<dbReference type="InterPro" id="IPR032473">
    <property type="entry name" value="Argonaute_Mid_dom"/>
</dbReference>
<evidence type="ECO:0000259" key="7">
    <source>
        <dbReference type="PROSITE" id="PS50822"/>
    </source>
</evidence>
<organism evidence="8 9">
    <name type="scientific">Xanthoceras sorbifolium</name>
    <dbReference type="NCBI Taxonomy" id="99658"/>
    <lineage>
        <taxon>Eukaryota</taxon>
        <taxon>Viridiplantae</taxon>
        <taxon>Streptophyta</taxon>
        <taxon>Embryophyta</taxon>
        <taxon>Tracheophyta</taxon>
        <taxon>Spermatophyta</taxon>
        <taxon>Magnoliopsida</taxon>
        <taxon>eudicotyledons</taxon>
        <taxon>Gunneridae</taxon>
        <taxon>Pentapetalae</taxon>
        <taxon>rosids</taxon>
        <taxon>malvids</taxon>
        <taxon>Sapindales</taxon>
        <taxon>Sapindaceae</taxon>
        <taxon>Xanthoceroideae</taxon>
        <taxon>Xanthoceras</taxon>
    </lineage>
</organism>
<dbReference type="Gene3D" id="3.30.420.10">
    <property type="entry name" value="Ribonuclease H-like superfamily/Ribonuclease H"/>
    <property type="match status" value="1"/>
</dbReference>
<evidence type="ECO:0000256" key="3">
    <source>
        <dbReference type="ARBA" id="ARBA00023158"/>
    </source>
</evidence>
<feature type="domain" description="Piwi" evidence="7">
    <location>
        <begin position="586"/>
        <end position="903"/>
    </location>
</feature>
<dbReference type="InterPro" id="IPR032472">
    <property type="entry name" value="ArgoL2"/>
</dbReference>
<feature type="domain" description="PAZ" evidence="6">
    <location>
        <begin position="301"/>
        <end position="415"/>
    </location>
</feature>
<comment type="similarity">
    <text evidence="1">Belongs to the argonaute family. Ago subfamily.</text>
</comment>
<sequence>MAMSGRGGGGRRGNESVAPTQRAPRGRGRGSTDARPTPPSLAPMSRLSSELEHRLTLQTQQPTVARASQPKPEVKTTAVQQQKPADSSKAVKFAPRPGYGTVGTRCVIRANHFLVELSDRDMHHYDVSITPEVTSRGVNRAVMRELLDKHGKTDFDGRKPAYDGRKGFYTAGALPFTSKDFVVKLIDKDEMGSTIKERVFKVSVKLASRTDLKHLKDFLKSRLKEAPHETIQVLDVVLRESPSNKCTVVGRSFFSAVLDEKTEIGFGVECWKGFYQSLRPTQMGMSLNMDVSATSFYESIPVIDFVAKLLSLRDPMRAASDPILENDLIKLKKALRGVKVEVTHGESKRYKVSGITSAPTNQLKFLAEGKKEKLVIQYFQEKYNISLRYASWPSLQCGNDSKPIFLPMELCTIVEGQRYSKKLNEKQVTALLREACKRPRHREDSISRIAHFNNYQNDSLAKEFGVDVKSELVCIDARVLPPPVLKYNDSGKDRTIRPRVGQWNMINAKMYHGATVKFWTCLNFSGLSKQMAAGFCQDLINMCRNKGMDMNPIPIFPVWSSHSSQIERALSDVHRACNDEKKPLELLIIILPDSSGSYGRIKRVCETELGIVSQCCQPKKARKCSPQYLENVALKINVKTGGRNTVLEDAVYRRIPLLSDIPTIIFGADVTHPPPGEDSSPSIAAVVASMDWPAVTTYRGLVSAQQHRKEIIQDLYKVEQDPEKGLVGAGMVRELLIAFRRTTNQKPQRIIFYRDGVSEGQFSQVLFCEMDAIHKACQSLEESYLPPVTFIVVQKRHHTRLFPSNAAQTDKSGNILPGTVVDTVICHPSEYDFYLCSHAGIQGTSRPVHYHVLHDENKFTANTLQTLTNNLCYTYARCTRSVSVVPPAYYAHLAAFRARYYIEGEGAGASDNGSGTGRAVRKEATPVQPLPPISLNVKNVMFYC</sequence>
<accession>A0ABQ8HC64</accession>
<evidence type="ECO:0000313" key="8">
    <source>
        <dbReference type="EMBL" id="KAH7554091.1"/>
    </source>
</evidence>
<dbReference type="SUPFAM" id="SSF101690">
    <property type="entry name" value="PAZ domain"/>
    <property type="match status" value="1"/>
</dbReference>
<proteinExistence type="inferred from homology"/>
<evidence type="ECO:0000313" key="9">
    <source>
        <dbReference type="Proteomes" id="UP000827721"/>
    </source>
</evidence>
<dbReference type="InterPro" id="IPR045246">
    <property type="entry name" value="Piwi_ago-like"/>
</dbReference>
<dbReference type="Gene3D" id="2.170.260.10">
    <property type="entry name" value="paz domain"/>
    <property type="match status" value="1"/>
</dbReference>
<dbReference type="Pfam" id="PF16487">
    <property type="entry name" value="ArgoMid"/>
    <property type="match status" value="1"/>
</dbReference>
<dbReference type="SMART" id="SM01163">
    <property type="entry name" value="DUF1785"/>
    <property type="match status" value="1"/>
</dbReference>
<name>A0ABQ8HC64_9ROSI</name>
<dbReference type="InterPro" id="IPR003100">
    <property type="entry name" value="PAZ_dom"/>
</dbReference>
<dbReference type="Gene3D" id="3.40.50.2300">
    <property type="match status" value="1"/>
</dbReference>
<evidence type="ECO:0000256" key="2">
    <source>
        <dbReference type="ARBA" id="ARBA00022491"/>
    </source>
</evidence>
<gene>
    <name evidence="8" type="ORF">JRO89_XS12G0109200</name>
</gene>
<comment type="caution">
    <text evidence="8">The sequence shown here is derived from an EMBL/GenBank/DDBJ whole genome shotgun (WGS) entry which is preliminary data.</text>
</comment>
<dbReference type="Proteomes" id="UP000827721">
    <property type="component" value="Unassembled WGS sequence"/>
</dbReference>
<dbReference type="Pfam" id="PF02170">
    <property type="entry name" value="PAZ"/>
    <property type="match status" value="1"/>
</dbReference>
<evidence type="ECO:0000256" key="4">
    <source>
        <dbReference type="ARBA" id="ARBA00023274"/>
    </source>
</evidence>
<keyword evidence="3" id="KW-0943">RNA-mediated gene silencing</keyword>
<protein>
    <submittedName>
        <fullName evidence="8">Uncharacterized protein</fullName>
    </submittedName>
</protein>
<dbReference type="PROSITE" id="PS50822">
    <property type="entry name" value="PIWI"/>
    <property type="match status" value="1"/>
</dbReference>
<keyword evidence="9" id="KW-1185">Reference proteome</keyword>
<dbReference type="EMBL" id="JAFEMO010000012">
    <property type="protein sequence ID" value="KAH7554091.1"/>
    <property type="molecule type" value="Genomic_DNA"/>
</dbReference>
<dbReference type="SMART" id="SM00950">
    <property type="entry name" value="Piwi"/>
    <property type="match status" value="1"/>
</dbReference>
<dbReference type="Pfam" id="PF08699">
    <property type="entry name" value="ArgoL1"/>
    <property type="match status" value="1"/>
</dbReference>
<keyword evidence="2" id="KW-0678">Repressor</keyword>
<dbReference type="Pfam" id="PF02171">
    <property type="entry name" value="Piwi"/>
    <property type="match status" value="1"/>
</dbReference>
<dbReference type="InterPro" id="IPR012337">
    <property type="entry name" value="RNaseH-like_sf"/>
</dbReference>
<dbReference type="CDD" id="cd04657">
    <property type="entry name" value="Piwi_ago-like"/>
    <property type="match status" value="1"/>
</dbReference>
<dbReference type="CDD" id="cd02846">
    <property type="entry name" value="PAZ_argonaute_like"/>
    <property type="match status" value="1"/>
</dbReference>
<evidence type="ECO:0000256" key="5">
    <source>
        <dbReference type="SAM" id="MobiDB-lite"/>
    </source>
</evidence>
<keyword evidence="4" id="KW-0687">Ribonucleoprotein</keyword>
<dbReference type="InterPro" id="IPR032474">
    <property type="entry name" value="Argonaute_N"/>
</dbReference>
<dbReference type="Pfam" id="PF16486">
    <property type="entry name" value="ArgoN"/>
    <property type="match status" value="1"/>
</dbReference>
<evidence type="ECO:0000256" key="1">
    <source>
        <dbReference type="ARBA" id="ARBA00008201"/>
    </source>
</evidence>
<dbReference type="SUPFAM" id="SSF53098">
    <property type="entry name" value="Ribonuclease H-like"/>
    <property type="match status" value="1"/>
</dbReference>
<feature type="compositionally biased region" description="Gly residues" evidence="5">
    <location>
        <begin position="1"/>
        <end position="11"/>
    </location>
</feature>
<dbReference type="PROSITE" id="PS50821">
    <property type="entry name" value="PAZ"/>
    <property type="match status" value="1"/>
</dbReference>
<evidence type="ECO:0000259" key="6">
    <source>
        <dbReference type="PROSITE" id="PS50821"/>
    </source>
</evidence>
<dbReference type="InterPro" id="IPR036085">
    <property type="entry name" value="PAZ_dom_sf"/>
</dbReference>